<dbReference type="InterPro" id="IPR008989">
    <property type="entry name" value="Myosin_S1_N"/>
</dbReference>
<evidence type="ECO:0000259" key="10">
    <source>
        <dbReference type="PROSITE" id="PS51456"/>
    </source>
</evidence>
<dbReference type="GO" id="GO:0005524">
    <property type="term" value="F:ATP binding"/>
    <property type="evidence" value="ECO:0007669"/>
    <property type="project" value="UniProtKB-UniRule"/>
</dbReference>
<evidence type="ECO:0000256" key="4">
    <source>
        <dbReference type="ARBA" id="ARBA00023054"/>
    </source>
</evidence>
<dbReference type="Gene3D" id="1.20.5.340">
    <property type="match status" value="1"/>
</dbReference>
<keyword evidence="7 8" id="KW-0009">Actin-binding</keyword>
<dbReference type="SUPFAM" id="SSF90257">
    <property type="entry name" value="Myosin rod fragments"/>
    <property type="match status" value="1"/>
</dbReference>
<keyword evidence="11" id="KW-1185">Reference proteome</keyword>
<dbReference type="GO" id="GO:0000146">
    <property type="term" value="F:microfilament motor activity"/>
    <property type="evidence" value="ECO:0007669"/>
    <property type="project" value="TreeGrafter"/>
</dbReference>
<organism evidence="11 12">
    <name type="scientific">Acrobeloides nanus</name>
    <dbReference type="NCBI Taxonomy" id="290746"/>
    <lineage>
        <taxon>Eukaryota</taxon>
        <taxon>Metazoa</taxon>
        <taxon>Ecdysozoa</taxon>
        <taxon>Nematoda</taxon>
        <taxon>Chromadorea</taxon>
        <taxon>Rhabditida</taxon>
        <taxon>Tylenchina</taxon>
        <taxon>Cephalobomorpha</taxon>
        <taxon>Cephaloboidea</taxon>
        <taxon>Cephalobidae</taxon>
        <taxon>Acrobeloides</taxon>
    </lineage>
</organism>
<evidence type="ECO:0000313" key="12">
    <source>
        <dbReference type="WBParaSite" id="ACRNAN_Path_70.g249.t1"/>
    </source>
</evidence>
<dbReference type="GO" id="GO:0051015">
    <property type="term" value="F:actin filament binding"/>
    <property type="evidence" value="ECO:0007669"/>
    <property type="project" value="InterPro"/>
</dbReference>
<evidence type="ECO:0000256" key="1">
    <source>
        <dbReference type="ARBA" id="ARBA00008314"/>
    </source>
</evidence>
<dbReference type="Gene3D" id="4.10.270.10">
    <property type="entry name" value="Myosin, subunit A"/>
    <property type="match status" value="1"/>
</dbReference>
<dbReference type="Gene3D" id="2.30.30.360">
    <property type="entry name" value="Myosin S1 fragment, N-terminal"/>
    <property type="match status" value="1"/>
</dbReference>
<keyword evidence="6 8" id="KW-0505">Motor protein</keyword>
<dbReference type="AlphaFoldDB" id="A0A914CAB0"/>
<comment type="similarity">
    <text evidence="1 8">Belongs to the TRAFAC class myosin-kinesin ATPase superfamily. Myosin family.</text>
</comment>
<evidence type="ECO:0000256" key="5">
    <source>
        <dbReference type="ARBA" id="ARBA00023123"/>
    </source>
</evidence>
<dbReference type="Gene3D" id="3.40.850.10">
    <property type="entry name" value="Kinesin motor domain"/>
    <property type="match status" value="1"/>
</dbReference>
<keyword evidence="5 8" id="KW-0518">Myosin</keyword>
<dbReference type="InterPro" id="IPR002928">
    <property type="entry name" value="Myosin_tail"/>
</dbReference>
<sequence length="1082" mass="125422">MVNLEWLQDPGWVYLRQLDDVLLKEQATRKFDNKTHAWIPDPNEGFVIGEISIVEGNQLTIKMPDGNTVRFSLTEGFVIGEISIVEGNQLTIKMPDGNTRKMSKEETQEINPAKFEKTEDMANLTFLNEASVLHNLKQRYFSMIIYTYSGLFCVFINPYKMLPIYTESVANMYVNRRRTEMPPHIFAVSDLAYRNLMHDKENQSMLITGESGAGKTENTKKVISYFAKIGAPPKDQKQKKSVRFEDHTNVSLEDQVVQANPAIEAFGNAATNRNYNSSRFGKFIRIHFSANGKLVGGDIEHYLLEKSRVIKQAPGERSFHIFYQLMTNKKLRDNFLLSDNIRDYHFVSQAEITVPAMDDAEEMKTTDNAFDVMGFEPKEKNELFKCCAAIMHMGEMKFKQKPREEQAEIEDMTSATNMSKLFGINVEQFVSALLKPRVKVGNEWVSRGQNVQQPLGVVSMLDEECIVPKATDMTYVDKLNNQHMGKHPNFQKAKPPKGKQGIAHFAIVHYAGTVRYNAEHWLDKNKDPLNDSAVAVLKTADKGSLIYIIWESYLTDVDREENTARGKKTDEAADPDAEKASKKMLQKLTSTNKLLVENYRVGKTKVFFKAGILAKMEDLRDAALTVVITKLQAMCRFYIAKDNYNSLKKQQSAVLLVQSNVRSWLTLRTWPWFRLFARVKPMLAGMRSNAEVEALEKKIKDMEEAHKIENEQKNKLNEELKKKIEEFENMKNSLLIERREKEKKEKDLAEMEKRLKEESERYEELERKAAEKAKNSENELKALQQSFANEKQFLDGELKRRAAEASDLKAQIAMQQEANAQLMQQRKAQENANHDLVDQLELIQNKFERIDAERRKTMEELEASEERLNAERRQKEELNKAKKKLEQEHKQLLDQHEQLKKSRQETELDCRRREEEIGLWKNRAHDDANLISKLQMNIRQLIARIEELEEELETEQRAKNRTEKQRNEAQTELDSLHQQIAVANGQLQAQIHVNKTRQQELTDLHRELDKKNFSHETHIADLCSMQWLTLNNLRNLSQQAQFLENEANRVLEFRNSTKTPQENSLHRSISSKEFYKSPLDDV</sequence>
<dbReference type="Pfam" id="PF01576">
    <property type="entry name" value="Myosin_tail_1"/>
    <property type="match status" value="1"/>
</dbReference>
<dbReference type="GO" id="GO:0016459">
    <property type="term" value="C:myosin complex"/>
    <property type="evidence" value="ECO:0007669"/>
    <property type="project" value="UniProtKB-KW"/>
</dbReference>
<dbReference type="PANTHER" id="PTHR13140:SF857">
    <property type="entry name" value="MYOSIN-11"/>
    <property type="match status" value="1"/>
</dbReference>
<evidence type="ECO:0000256" key="6">
    <source>
        <dbReference type="ARBA" id="ARBA00023175"/>
    </source>
</evidence>
<comment type="caution">
    <text evidence="8">Lacks conserved residue(s) required for the propagation of feature annotation.</text>
</comment>
<evidence type="ECO:0000256" key="9">
    <source>
        <dbReference type="SAM" id="Coils"/>
    </source>
</evidence>
<feature type="domain" description="Myosin motor" evidence="10">
    <location>
        <begin position="116"/>
        <end position="538"/>
    </location>
</feature>
<dbReference type="PRINTS" id="PR00193">
    <property type="entry name" value="MYOSINHEAVY"/>
</dbReference>
<evidence type="ECO:0000313" key="11">
    <source>
        <dbReference type="Proteomes" id="UP000887540"/>
    </source>
</evidence>
<keyword evidence="3 8" id="KW-0067">ATP-binding</keyword>
<dbReference type="InterPro" id="IPR004009">
    <property type="entry name" value="SH3_Myosin"/>
</dbReference>
<dbReference type="InterPro" id="IPR027417">
    <property type="entry name" value="P-loop_NTPase"/>
</dbReference>
<dbReference type="Gene3D" id="3.30.70.1590">
    <property type="match status" value="1"/>
</dbReference>
<dbReference type="Proteomes" id="UP000887540">
    <property type="component" value="Unplaced"/>
</dbReference>
<dbReference type="PROSITE" id="PS50096">
    <property type="entry name" value="IQ"/>
    <property type="match status" value="1"/>
</dbReference>
<keyword evidence="4 9" id="KW-0175">Coiled coil</keyword>
<dbReference type="SMART" id="SM00242">
    <property type="entry name" value="MYSc"/>
    <property type="match status" value="1"/>
</dbReference>
<dbReference type="WBParaSite" id="ACRNAN_Path_70.g249.t1">
    <property type="protein sequence ID" value="ACRNAN_Path_70.g249.t1"/>
    <property type="gene ID" value="ACRNAN_Path_70.g249"/>
</dbReference>
<proteinExistence type="inferred from homology"/>
<dbReference type="FunFam" id="3.40.850.10:FF:000101">
    <property type="entry name" value="Slow myosin heavy chain 2"/>
    <property type="match status" value="1"/>
</dbReference>
<dbReference type="Pfam" id="PF00063">
    <property type="entry name" value="Myosin_head"/>
    <property type="match status" value="1"/>
</dbReference>
<dbReference type="GO" id="GO:0016020">
    <property type="term" value="C:membrane"/>
    <property type="evidence" value="ECO:0007669"/>
    <property type="project" value="TreeGrafter"/>
</dbReference>
<evidence type="ECO:0000256" key="7">
    <source>
        <dbReference type="ARBA" id="ARBA00023203"/>
    </source>
</evidence>
<dbReference type="GO" id="GO:0007015">
    <property type="term" value="P:actin filament organization"/>
    <property type="evidence" value="ECO:0007669"/>
    <property type="project" value="TreeGrafter"/>
</dbReference>
<feature type="coiled-coil region" evidence="9">
    <location>
        <begin position="685"/>
        <end position="986"/>
    </location>
</feature>
<dbReference type="InterPro" id="IPR001609">
    <property type="entry name" value="Myosin_head_motor_dom-like"/>
</dbReference>
<name>A0A914CAB0_9BILA</name>
<dbReference type="GO" id="GO:0060972">
    <property type="term" value="P:left/right pattern formation"/>
    <property type="evidence" value="ECO:0007669"/>
    <property type="project" value="UniProtKB-ARBA"/>
</dbReference>
<evidence type="ECO:0000256" key="3">
    <source>
        <dbReference type="ARBA" id="ARBA00022840"/>
    </source>
</evidence>
<reference evidence="12" key="1">
    <citation type="submission" date="2022-11" db="UniProtKB">
        <authorList>
            <consortium name="WormBaseParasite"/>
        </authorList>
    </citation>
    <scope>IDENTIFICATION</scope>
</reference>
<dbReference type="Pfam" id="PF02736">
    <property type="entry name" value="Myosin_N"/>
    <property type="match status" value="1"/>
</dbReference>
<evidence type="ECO:0000256" key="8">
    <source>
        <dbReference type="PROSITE-ProRule" id="PRU00782"/>
    </source>
</evidence>
<dbReference type="InterPro" id="IPR036961">
    <property type="entry name" value="Kinesin_motor_dom_sf"/>
</dbReference>
<dbReference type="Gene3D" id="1.20.58.530">
    <property type="match status" value="1"/>
</dbReference>
<feature type="binding site" evidence="8">
    <location>
        <begin position="209"/>
        <end position="216"/>
    </location>
    <ligand>
        <name>ATP</name>
        <dbReference type="ChEBI" id="CHEBI:30616"/>
    </ligand>
</feature>
<dbReference type="GO" id="GO:0030017">
    <property type="term" value="C:sarcomere"/>
    <property type="evidence" value="ECO:0007669"/>
    <property type="project" value="UniProtKB-ARBA"/>
</dbReference>
<dbReference type="SUPFAM" id="SSF50084">
    <property type="entry name" value="Myosin S1 fragment, N-terminal domain"/>
    <property type="match status" value="1"/>
</dbReference>
<accession>A0A914CAB0</accession>
<evidence type="ECO:0000256" key="2">
    <source>
        <dbReference type="ARBA" id="ARBA00022741"/>
    </source>
</evidence>
<dbReference type="PANTHER" id="PTHR13140">
    <property type="entry name" value="MYOSIN"/>
    <property type="match status" value="1"/>
</dbReference>
<dbReference type="FunFam" id="1.10.10.820:FF:000001">
    <property type="entry name" value="Myosin heavy chain"/>
    <property type="match status" value="1"/>
</dbReference>
<keyword evidence="2 8" id="KW-0547">Nucleotide-binding</keyword>
<dbReference type="SUPFAM" id="SSF52540">
    <property type="entry name" value="P-loop containing nucleoside triphosphate hydrolases"/>
    <property type="match status" value="1"/>
</dbReference>
<dbReference type="PROSITE" id="PS51456">
    <property type="entry name" value="MYOSIN_MOTOR"/>
    <property type="match status" value="1"/>
</dbReference>
<protein>
    <submittedName>
        <fullName evidence="12">Myosin motor domain-containing protein</fullName>
    </submittedName>
</protein>